<name>A0A0D2EY93_9EURO</name>
<organism evidence="1 2">
    <name type="scientific">Exophiala xenobiotica</name>
    <dbReference type="NCBI Taxonomy" id="348802"/>
    <lineage>
        <taxon>Eukaryota</taxon>
        <taxon>Fungi</taxon>
        <taxon>Dikarya</taxon>
        <taxon>Ascomycota</taxon>
        <taxon>Pezizomycotina</taxon>
        <taxon>Eurotiomycetes</taxon>
        <taxon>Chaetothyriomycetidae</taxon>
        <taxon>Chaetothyriales</taxon>
        <taxon>Herpotrichiellaceae</taxon>
        <taxon>Exophiala</taxon>
    </lineage>
</organism>
<dbReference type="GeneID" id="25326023"/>
<evidence type="ECO:0000313" key="2">
    <source>
        <dbReference type="Proteomes" id="UP000054342"/>
    </source>
</evidence>
<evidence type="ECO:0000313" key="1">
    <source>
        <dbReference type="EMBL" id="KIW59680.1"/>
    </source>
</evidence>
<dbReference type="RefSeq" id="XP_013320264.1">
    <property type="nucleotide sequence ID" value="XM_013464810.1"/>
</dbReference>
<dbReference type="Proteomes" id="UP000054342">
    <property type="component" value="Unassembled WGS sequence"/>
</dbReference>
<protein>
    <submittedName>
        <fullName evidence="1">Uncharacterized protein</fullName>
    </submittedName>
</protein>
<dbReference type="AlphaFoldDB" id="A0A0D2EY93"/>
<dbReference type="EMBL" id="KN847318">
    <property type="protein sequence ID" value="KIW59680.1"/>
    <property type="molecule type" value="Genomic_DNA"/>
</dbReference>
<gene>
    <name evidence="1" type="ORF">PV05_04115</name>
</gene>
<dbReference type="OrthoDB" id="10531985at2759"/>
<keyword evidence="2" id="KW-1185">Reference proteome</keyword>
<reference evidence="1 2" key="1">
    <citation type="submission" date="2015-01" db="EMBL/GenBank/DDBJ databases">
        <title>The Genome Sequence of Exophiala xenobiotica CBS118157.</title>
        <authorList>
            <consortium name="The Broad Institute Genomics Platform"/>
            <person name="Cuomo C."/>
            <person name="de Hoog S."/>
            <person name="Gorbushina A."/>
            <person name="Stielow B."/>
            <person name="Teixiera M."/>
            <person name="Abouelleil A."/>
            <person name="Chapman S.B."/>
            <person name="Priest M."/>
            <person name="Young S.K."/>
            <person name="Wortman J."/>
            <person name="Nusbaum C."/>
            <person name="Birren B."/>
        </authorList>
    </citation>
    <scope>NUCLEOTIDE SEQUENCE [LARGE SCALE GENOMIC DNA]</scope>
    <source>
        <strain evidence="1 2">CBS 118157</strain>
    </source>
</reference>
<dbReference type="HOGENOM" id="CLU_1294416_0_0_1"/>
<sequence length="213" mass="23504">MDPSSPPASGFHGLVNKYINVRTAVDRLQESVRAPGDEFRLPGAMEKPFFVVDNNEPHNTPAGAANSYFEDHPHKYAGKPIVFRLKTSPQVVMQATIVCIEHDSILYLRDVFECQTSQRVFENRYAENDIEIIAFDGQNMSPSSSCPPPLVHTGSDSFSPGSGYTSPHAGVGGSTTAHRCGWCREILRSVFILTRVLEPTLKVVKAEVLRCLL</sequence>
<accession>A0A0D2EY93</accession>
<proteinExistence type="predicted"/>